<evidence type="ECO:0000313" key="5">
    <source>
        <dbReference type="Proteomes" id="UP001320159"/>
    </source>
</evidence>
<dbReference type="AlphaFoldDB" id="A0AAP2REF3"/>
<dbReference type="Proteomes" id="UP001320159">
    <property type="component" value="Unassembled WGS sequence"/>
</dbReference>
<evidence type="ECO:0000256" key="2">
    <source>
        <dbReference type="ARBA" id="ARBA00022801"/>
    </source>
</evidence>
<dbReference type="Pfam" id="PF13023">
    <property type="entry name" value="HD_3"/>
    <property type="match status" value="1"/>
</dbReference>
<keyword evidence="2" id="KW-0378">Hydrolase</keyword>
<dbReference type="GO" id="GO:0005737">
    <property type="term" value="C:cytoplasm"/>
    <property type="evidence" value="ECO:0007669"/>
    <property type="project" value="TreeGrafter"/>
</dbReference>
<reference evidence="4 5" key="1">
    <citation type="submission" date="2017-11" db="EMBL/GenBank/DDBJ databases">
        <title>Isolation and Characterization of Family Methanocellaceae Species from Potential Methane Hydrate Area Offshore Southwestern Taiwan.</title>
        <authorList>
            <person name="Zhang W.-L."/>
            <person name="Chen W.-C."/>
            <person name="Lai M.-C."/>
            <person name="Chen S.-C."/>
        </authorList>
    </citation>
    <scope>NUCLEOTIDE SEQUENCE [LARGE SCALE GENOMIC DNA]</scope>
    <source>
        <strain evidence="4 5">CWC-04</strain>
    </source>
</reference>
<dbReference type="SUPFAM" id="SSF109604">
    <property type="entry name" value="HD-domain/PDEase-like"/>
    <property type="match status" value="1"/>
</dbReference>
<proteinExistence type="predicted"/>
<keyword evidence="5" id="KW-1185">Reference proteome</keyword>
<organism evidence="4 5">
    <name type="scientific">Methanooceanicella nereidis</name>
    <dbReference type="NCBI Taxonomy" id="2052831"/>
    <lineage>
        <taxon>Archaea</taxon>
        <taxon>Methanobacteriati</taxon>
        <taxon>Methanobacteriota</taxon>
        <taxon>Stenosarchaea group</taxon>
        <taxon>Methanomicrobia</taxon>
        <taxon>Methanocellales</taxon>
        <taxon>Methanocellaceae</taxon>
        <taxon>Methanooceanicella</taxon>
    </lineage>
</organism>
<comment type="caution">
    <text evidence="4">The sequence shown here is derived from an EMBL/GenBank/DDBJ whole genome shotgun (WGS) entry which is preliminary data.</text>
</comment>
<evidence type="ECO:0000256" key="1">
    <source>
        <dbReference type="ARBA" id="ARBA00022723"/>
    </source>
</evidence>
<dbReference type="GO" id="GO:0046872">
    <property type="term" value="F:metal ion binding"/>
    <property type="evidence" value="ECO:0007669"/>
    <property type="project" value="UniProtKB-KW"/>
</dbReference>
<dbReference type="PANTHER" id="PTHR11845:SF13">
    <property type="entry name" value="5'-DEOXYNUCLEOTIDASE HDDC2"/>
    <property type="match status" value="1"/>
</dbReference>
<accession>A0AAP2REF3</accession>
<feature type="domain" description="HD" evidence="3">
    <location>
        <begin position="15"/>
        <end position="178"/>
    </location>
</feature>
<sequence length="196" mass="22992">MDERLKKQIDFIVEIDKLKNVFRQSYLINDSRKENSVEHSWHLALMVVILSEYADMKNIDILRAVKMSLIHDIVEIDAGDSFAYGETSWKEKIERERSAAKRLFNILPSDQAIELKILWEEFENMSTPEAKFAASLDRLQPLLQNYFTQGKTWREHGVTRDKVIKRNVPLKDFSAELWELAVFLIDDSVKKGYLNK</sequence>
<dbReference type="PANTHER" id="PTHR11845">
    <property type="entry name" value="5'-DEOXYNUCLEOTIDASE HDDC2"/>
    <property type="match status" value="1"/>
</dbReference>
<dbReference type="RefSeq" id="WP_230742133.1">
    <property type="nucleotide sequence ID" value="NZ_PGCK01000007.1"/>
</dbReference>
<dbReference type="GO" id="GO:0002953">
    <property type="term" value="F:5'-deoxynucleotidase activity"/>
    <property type="evidence" value="ECO:0007669"/>
    <property type="project" value="InterPro"/>
</dbReference>
<dbReference type="InterPro" id="IPR006674">
    <property type="entry name" value="HD_domain"/>
</dbReference>
<evidence type="ECO:0000259" key="3">
    <source>
        <dbReference type="Pfam" id="PF13023"/>
    </source>
</evidence>
<name>A0AAP2REF3_9EURY</name>
<dbReference type="Gene3D" id="1.10.3210.10">
    <property type="entry name" value="Hypothetical protein af1432"/>
    <property type="match status" value="1"/>
</dbReference>
<protein>
    <submittedName>
        <fullName evidence="4">Phosphohydrolase</fullName>
    </submittedName>
</protein>
<dbReference type="InterPro" id="IPR039356">
    <property type="entry name" value="YfbR/HDDC2"/>
</dbReference>
<gene>
    <name evidence="4" type="ORF">CUJ83_09745</name>
</gene>
<keyword evidence="1" id="KW-0479">Metal-binding</keyword>
<dbReference type="EMBL" id="PGCK01000007">
    <property type="protein sequence ID" value="MCD1295281.1"/>
    <property type="molecule type" value="Genomic_DNA"/>
</dbReference>
<evidence type="ECO:0000313" key="4">
    <source>
        <dbReference type="EMBL" id="MCD1295281.1"/>
    </source>
</evidence>